<reference evidence="2 3" key="1">
    <citation type="submission" date="2018-08" db="EMBL/GenBank/DDBJ databases">
        <title>Genome and evolution of the arbuscular mycorrhizal fungus Diversispora epigaea (formerly Glomus versiforme) and its bacterial endosymbionts.</title>
        <authorList>
            <person name="Sun X."/>
            <person name="Fei Z."/>
            <person name="Harrison M."/>
        </authorList>
    </citation>
    <scope>NUCLEOTIDE SEQUENCE [LARGE SCALE GENOMIC DNA]</scope>
    <source>
        <strain evidence="2 3">IT104</strain>
    </source>
</reference>
<name>A0A397I5R4_9GLOM</name>
<dbReference type="OrthoDB" id="2305685at2759"/>
<gene>
    <name evidence="2" type="ORF">Glove_290g95</name>
</gene>
<comment type="caution">
    <text evidence="2">The sequence shown here is derived from an EMBL/GenBank/DDBJ whole genome shotgun (WGS) entry which is preliminary data.</text>
</comment>
<keyword evidence="1" id="KW-0732">Signal</keyword>
<evidence type="ECO:0008006" key="4">
    <source>
        <dbReference type="Google" id="ProtNLM"/>
    </source>
</evidence>
<feature type="chain" id="PRO_5017200134" description="Cyanovirin-N domain-containing protein" evidence="1">
    <location>
        <begin position="23"/>
        <end position="162"/>
    </location>
</feature>
<accession>A0A397I5R4</accession>
<dbReference type="AlphaFoldDB" id="A0A397I5R4"/>
<sequence>MNAKFIFILSIVILSIILSADGHENATCPCTVAKSTFNSSGVIGEVVFAQNTCGSTIVTGLFSDGLVDPEKNCYNFLIVDDCGKVLYNLTSALDVKYRKDGTLPFSTTRLDDLNLNCDSDGVLLAVTYKKRYHKRQGAGMPYLEIRNSGDVSAQAPIGEMEE</sequence>
<protein>
    <recommendedName>
        <fullName evidence="4">Cyanovirin-N domain-containing protein</fullName>
    </recommendedName>
</protein>
<dbReference type="Proteomes" id="UP000266861">
    <property type="component" value="Unassembled WGS sequence"/>
</dbReference>
<keyword evidence="3" id="KW-1185">Reference proteome</keyword>
<evidence type="ECO:0000313" key="3">
    <source>
        <dbReference type="Proteomes" id="UP000266861"/>
    </source>
</evidence>
<evidence type="ECO:0000313" key="2">
    <source>
        <dbReference type="EMBL" id="RHZ69126.1"/>
    </source>
</evidence>
<feature type="signal peptide" evidence="1">
    <location>
        <begin position="1"/>
        <end position="22"/>
    </location>
</feature>
<organism evidence="2 3">
    <name type="scientific">Diversispora epigaea</name>
    <dbReference type="NCBI Taxonomy" id="1348612"/>
    <lineage>
        <taxon>Eukaryota</taxon>
        <taxon>Fungi</taxon>
        <taxon>Fungi incertae sedis</taxon>
        <taxon>Mucoromycota</taxon>
        <taxon>Glomeromycotina</taxon>
        <taxon>Glomeromycetes</taxon>
        <taxon>Diversisporales</taxon>
        <taxon>Diversisporaceae</taxon>
        <taxon>Diversispora</taxon>
    </lineage>
</organism>
<evidence type="ECO:0000256" key="1">
    <source>
        <dbReference type="SAM" id="SignalP"/>
    </source>
</evidence>
<proteinExistence type="predicted"/>
<dbReference type="EMBL" id="PQFF01000264">
    <property type="protein sequence ID" value="RHZ69126.1"/>
    <property type="molecule type" value="Genomic_DNA"/>
</dbReference>